<organism evidence="16 17">
    <name type="scientific">Marinobacter zhanjiangensis</name>
    <dbReference type="NCBI Taxonomy" id="578215"/>
    <lineage>
        <taxon>Bacteria</taxon>
        <taxon>Pseudomonadati</taxon>
        <taxon>Pseudomonadota</taxon>
        <taxon>Gammaproteobacteria</taxon>
        <taxon>Pseudomonadales</taxon>
        <taxon>Marinobacteraceae</taxon>
        <taxon>Marinobacter</taxon>
    </lineage>
</organism>
<dbReference type="HAMAP" id="MF_00521">
    <property type="entry name" value="KDO_kinase"/>
    <property type="match status" value="1"/>
</dbReference>
<protein>
    <recommendedName>
        <fullName evidence="13 15">3-deoxy-D-manno-octulosonic acid kinase</fullName>
        <shortName evidence="15">Kdo kinase</shortName>
        <ecNumber evidence="4 15">2.7.1.166</ecNumber>
    </recommendedName>
</protein>
<evidence type="ECO:0000313" key="16">
    <source>
        <dbReference type="EMBL" id="GGY79000.1"/>
    </source>
</evidence>
<keyword evidence="12 15" id="KW-0472">Membrane</keyword>
<evidence type="ECO:0000256" key="5">
    <source>
        <dbReference type="ARBA" id="ARBA00022475"/>
    </source>
</evidence>
<evidence type="ECO:0000256" key="8">
    <source>
        <dbReference type="ARBA" id="ARBA00022741"/>
    </source>
</evidence>
<comment type="function">
    <text evidence="15">Catalyzes the ATP-dependent phosphorylation of the 3-deoxy-D-manno-octulosonic acid (Kdo) residue in Kdo-lipid IV(A) at the 4-OH position.</text>
</comment>
<evidence type="ECO:0000313" key="17">
    <source>
        <dbReference type="Proteomes" id="UP000601597"/>
    </source>
</evidence>
<dbReference type="EMBL" id="BMXV01000006">
    <property type="protein sequence ID" value="GGY79000.1"/>
    <property type="molecule type" value="Genomic_DNA"/>
</dbReference>
<evidence type="ECO:0000256" key="9">
    <source>
        <dbReference type="ARBA" id="ARBA00022777"/>
    </source>
</evidence>
<dbReference type="InterPro" id="IPR022826">
    <property type="entry name" value="KDO_kinase"/>
</dbReference>
<evidence type="ECO:0000256" key="1">
    <source>
        <dbReference type="ARBA" id="ARBA00004515"/>
    </source>
</evidence>
<evidence type="ECO:0000256" key="13">
    <source>
        <dbReference type="ARBA" id="ARBA00029511"/>
    </source>
</evidence>
<keyword evidence="5 15" id="KW-1003">Cell membrane</keyword>
<keyword evidence="8 15" id="KW-0547">Nucleotide-binding</keyword>
<comment type="caution">
    <text evidence="16">The sequence shown here is derived from an EMBL/GenBank/DDBJ whole genome shotgun (WGS) entry which is preliminary data.</text>
</comment>
<dbReference type="SUPFAM" id="SSF56112">
    <property type="entry name" value="Protein kinase-like (PK-like)"/>
    <property type="match status" value="1"/>
</dbReference>
<accession>A0ABQ3B8S8</accession>
<keyword evidence="7 15" id="KW-0808">Transferase</keyword>
<evidence type="ECO:0000256" key="14">
    <source>
        <dbReference type="ARBA" id="ARBA00034417"/>
    </source>
</evidence>
<keyword evidence="10 15" id="KW-0067">ATP-binding</keyword>
<sequence>MLVVNPAYKAITEAWFDPARWGDRAQPVSAGGRGSAWFVGTDQGDMVLRHYRRGGLVARVSERNYVYTGWRNTRSYREFQLLRELHDQGLPVPEPVAACANRRWMWYHAAILIRRIPGAVPFPEVGNLHDEALWAKVGKTIRRFHNAGLDHVDLNCDNILLKGGDVYLIDLDRCRLRGESGGSRWEKGNLDRLWRSVEKRIRPVTERQTPILWDCLLAGYYRPLESIGAS</sequence>
<dbReference type="RefSeq" id="WP_189577403.1">
    <property type="nucleotide sequence ID" value="NZ_BMXV01000006.1"/>
</dbReference>
<keyword evidence="17" id="KW-1185">Reference proteome</keyword>
<dbReference type="EC" id="2.7.1.166" evidence="4 15"/>
<keyword evidence="11 15" id="KW-0448">Lipopolysaccharide biosynthesis</keyword>
<evidence type="ECO:0000256" key="12">
    <source>
        <dbReference type="ARBA" id="ARBA00023136"/>
    </source>
</evidence>
<reference evidence="17" key="1">
    <citation type="journal article" date="2019" name="Int. J. Syst. Evol. Microbiol.">
        <title>The Global Catalogue of Microorganisms (GCM) 10K type strain sequencing project: providing services to taxonomists for standard genome sequencing and annotation.</title>
        <authorList>
            <consortium name="The Broad Institute Genomics Platform"/>
            <consortium name="The Broad Institute Genome Sequencing Center for Infectious Disease"/>
            <person name="Wu L."/>
            <person name="Ma J."/>
        </authorList>
    </citation>
    <scope>NUCLEOTIDE SEQUENCE [LARGE SCALE GENOMIC DNA]</scope>
    <source>
        <strain evidence="17">KCTC 22280</strain>
    </source>
</reference>
<evidence type="ECO:0000256" key="2">
    <source>
        <dbReference type="ARBA" id="ARBA00004713"/>
    </source>
</evidence>
<evidence type="ECO:0000256" key="15">
    <source>
        <dbReference type="HAMAP-Rule" id="MF_00521"/>
    </source>
</evidence>
<evidence type="ECO:0000256" key="4">
    <source>
        <dbReference type="ARBA" id="ARBA00011988"/>
    </source>
</evidence>
<proteinExistence type="inferred from homology"/>
<evidence type="ECO:0000256" key="6">
    <source>
        <dbReference type="ARBA" id="ARBA00022519"/>
    </source>
</evidence>
<keyword evidence="9 15" id="KW-0418">Kinase</keyword>
<name>A0ABQ3B8S8_9GAMM</name>
<feature type="active site" evidence="15">
    <location>
        <position position="153"/>
    </location>
</feature>
<dbReference type="Proteomes" id="UP000601597">
    <property type="component" value="Unassembled WGS sequence"/>
</dbReference>
<evidence type="ECO:0000256" key="7">
    <source>
        <dbReference type="ARBA" id="ARBA00022679"/>
    </source>
</evidence>
<dbReference type="NCBIfam" id="NF002475">
    <property type="entry name" value="PRK01723.1"/>
    <property type="match status" value="1"/>
</dbReference>
<gene>
    <name evidence="15" type="primary">kdkA</name>
    <name evidence="16" type="ORF">GCM10007071_28010</name>
</gene>
<dbReference type="Gene3D" id="1.10.510.10">
    <property type="entry name" value="Transferase(Phosphotransferase) domain 1"/>
    <property type="match status" value="1"/>
</dbReference>
<dbReference type="InterPro" id="IPR011009">
    <property type="entry name" value="Kinase-like_dom_sf"/>
</dbReference>
<dbReference type="Pfam" id="PF06293">
    <property type="entry name" value="Kdo"/>
    <property type="match status" value="1"/>
</dbReference>
<evidence type="ECO:0000256" key="10">
    <source>
        <dbReference type="ARBA" id="ARBA00022840"/>
    </source>
</evidence>
<evidence type="ECO:0000256" key="11">
    <source>
        <dbReference type="ARBA" id="ARBA00022985"/>
    </source>
</evidence>
<keyword evidence="6 15" id="KW-0997">Cell inner membrane</keyword>
<comment type="pathway">
    <text evidence="2 15">Bacterial outer membrane biogenesis; LPS core biosynthesis.</text>
</comment>
<comment type="similarity">
    <text evidence="3 15">Belongs to the protein kinase superfamily. KdkA/RfaP family.</text>
</comment>
<comment type="subcellular location">
    <subcellularLocation>
        <location evidence="1 15">Cell inner membrane</location>
        <topology evidence="1 15">Peripheral membrane protein</topology>
        <orientation evidence="1 15">Cytoplasmic side</orientation>
    </subcellularLocation>
</comment>
<evidence type="ECO:0000256" key="3">
    <source>
        <dbReference type="ARBA" id="ARBA00010327"/>
    </source>
</evidence>
<comment type="catalytic activity">
    <reaction evidence="14 15">
        <text>an alpha-Kdo-(2-&gt;6)-lipid IVA + ATP = a 4-O-phospho-alpha-Kdo-(2-&gt;6)-lipid IVA + ADP + H(+)</text>
        <dbReference type="Rhea" id="RHEA:74271"/>
        <dbReference type="ChEBI" id="CHEBI:15378"/>
        <dbReference type="ChEBI" id="CHEBI:30616"/>
        <dbReference type="ChEBI" id="CHEBI:176428"/>
        <dbReference type="ChEBI" id="CHEBI:193140"/>
        <dbReference type="ChEBI" id="CHEBI:456216"/>
        <dbReference type="EC" id="2.7.1.166"/>
    </reaction>
</comment>